<proteinExistence type="predicted"/>
<reference evidence="2" key="1">
    <citation type="submission" date="2022-07" db="EMBL/GenBank/DDBJ databases">
        <title>Phylogenomic reconstructions and comparative analyses of Kickxellomycotina fungi.</title>
        <authorList>
            <person name="Reynolds N.K."/>
            <person name="Stajich J.E."/>
            <person name="Barry K."/>
            <person name="Grigoriev I.V."/>
            <person name="Crous P."/>
            <person name="Smith M.E."/>
        </authorList>
    </citation>
    <scope>NUCLEOTIDE SEQUENCE</scope>
    <source>
        <strain evidence="2">NRRL 1566</strain>
    </source>
</reference>
<feature type="compositionally biased region" description="Low complexity" evidence="1">
    <location>
        <begin position="41"/>
        <end position="59"/>
    </location>
</feature>
<feature type="compositionally biased region" description="Basic residues" evidence="1">
    <location>
        <begin position="134"/>
        <end position="144"/>
    </location>
</feature>
<dbReference type="EMBL" id="JANBUW010000654">
    <property type="protein sequence ID" value="KAJ2845982.1"/>
    <property type="molecule type" value="Genomic_DNA"/>
</dbReference>
<keyword evidence="3" id="KW-1185">Reference proteome</keyword>
<dbReference type="Proteomes" id="UP001139887">
    <property type="component" value="Unassembled WGS sequence"/>
</dbReference>
<dbReference type="AlphaFoldDB" id="A0A9W8IBX5"/>
<accession>A0A9W8IBX5</accession>
<protein>
    <submittedName>
        <fullName evidence="2">Uncharacterized protein</fullName>
    </submittedName>
</protein>
<gene>
    <name evidence="2" type="ORF">IWW36_004562</name>
</gene>
<feature type="region of interest" description="Disordered" evidence="1">
    <location>
        <begin position="81"/>
        <end position="144"/>
    </location>
</feature>
<organism evidence="2 3">
    <name type="scientific">Coemansia brasiliensis</name>
    <dbReference type="NCBI Taxonomy" id="2650707"/>
    <lineage>
        <taxon>Eukaryota</taxon>
        <taxon>Fungi</taxon>
        <taxon>Fungi incertae sedis</taxon>
        <taxon>Zoopagomycota</taxon>
        <taxon>Kickxellomycotina</taxon>
        <taxon>Kickxellomycetes</taxon>
        <taxon>Kickxellales</taxon>
        <taxon>Kickxellaceae</taxon>
        <taxon>Coemansia</taxon>
    </lineage>
</organism>
<feature type="region of interest" description="Disordered" evidence="1">
    <location>
        <begin position="1"/>
        <end position="59"/>
    </location>
</feature>
<evidence type="ECO:0000313" key="2">
    <source>
        <dbReference type="EMBL" id="KAJ2845982.1"/>
    </source>
</evidence>
<feature type="compositionally biased region" description="Polar residues" evidence="1">
    <location>
        <begin position="12"/>
        <end position="22"/>
    </location>
</feature>
<sequence>MPRPARKPAKSPSKTLTQASHIESQKESLSDQENLPFPKTPSSGSPRYGRRSITSSNSSFRRLSFSPKKVFDGLVDDLSPVKPLLKSTLPTPPRDENEVSGDSSDEFDIDTLVLKSSTKKRRQTRVIKSPTPAKKTRASAKLRKSRTKSDDIWTAAGYVDDVDGYELIEETIKY</sequence>
<dbReference type="OrthoDB" id="10474489at2759"/>
<comment type="caution">
    <text evidence="2">The sequence shown here is derived from an EMBL/GenBank/DDBJ whole genome shotgun (WGS) entry which is preliminary data.</text>
</comment>
<evidence type="ECO:0000313" key="3">
    <source>
        <dbReference type="Proteomes" id="UP001139887"/>
    </source>
</evidence>
<evidence type="ECO:0000256" key="1">
    <source>
        <dbReference type="SAM" id="MobiDB-lite"/>
    </source>
</evidence>
<name>A0A9W8IBX5_9FUNG</name>